<dbReference type="EMBL" id="CM047584">
    <property type="protein sequence ID" value="KAI9912242.1"/>
    <property type="molecule type" value="Genomic_DNA"/>
</dbReference>
<name>A0ACC0W134_9STRA</name>
<gene>
    <name evidence="1" type="ORF">PsorP6_009593</name>
</gene>
<protein>
    <submittedName>
        <fullName evidence="1">Uncharacterized protein</fullName>
    </submittedName>
</protein>
<organism evidence="1 2">
    <name type="scientific">Peronosclerospora sorghi</name>
    <dbReference type="NCBI Taxonomy" id="230839"/>
    <lineage>
        <taxon>Eukaryota</taxon>
        <taxon>Sar</taxon>
        <taxon>Stramenopiles</taxon>
        <taxon>Oomycota</taxon>
        <taxon>Peronosporomycetes</taxon>
        <taxon>Peronosporales</taxon>
        <taxon>Peronosporaceae</taxon>
        <taxon>Peronosclerospora</taxon>
    </lineage>
</organism>
<evidence type="ECO:0000313" key="2">
    <source>
        <dbReference type="Proteomes" id="UP001163321"/>
    </source>
</evidence>
<accession>A0ACC0W134</accession>
<sequence>MSDVPPYPRHASFSDEFLHQVPKADLHCHLDGCVQPQTLIDLAKAQAPHVPLPTYDAAELTQQVFQPTYDSLDEYLVCFSYATAVLRTREALERVAYEQACDQFQLGVRYFETRFAPQLHAVPGTLSLNDVLVSVHRGLERAADEFNAADPHVVTGLAPRFAYGMIVCAMRFFTPAFSPYYAHFCHVHGEEDAHRVYGLASMALITQAYATKKAQGVPIVALDLAGPERGYPAQDHVEAFAFAHKKFLHTTVHAGEGYGPESIFQALTDLHAERIGHGVHLFRPETIAKRALTTPDERHAYVHNLVQSMGHARTCVEVCLSSNWQTLPDLHRDARNHPLRHMLTSQLAVSLCTDNCTVSHTNLVRELRLACDAFALTPHELRQILLTGFKRSFMPGDYAAKRAYTHHVIAYYDHVSRKFGMNDTSRSGESASCSTA</sequence>
<evidence type="ECO:0000313" key="1">
    <source>
        <dbReference type="EMBL" id="KAI9912242.1"/>
    </source>
</evidence>
<keyword evidence="2" id="KW-1185">Reference proteome</keyword>
<proteinExistence type="predicted"/>
<comment type="caution">
    <text evidence="1">The sequence shown here is derived from an EMBL/GenBank/DDBJ whole genome shotgun (WGS) entry which is preliminary data.</text>
</comment>
<dbReference type="Proteomes" id="UP001163321">
    <property type="component" value="Chromosome 5"/>
</dbReference>
<reference evidence="1 2" key="1">
    <citation type="journal article" date="2022" name="bioRxiv">
        <title>The genome of the oomycete Peronosclerospora sorghi, a cosmopolitan pathogen of maize and sorghum, is inflated with dispersed pseudogenes.</title>
        <authorList>
            <person name="Fletcher K."/>
            <person name="Martin F."/>
            <person name="Isakeit T."/>
            <person name="Cavanaugh K."/>
            <person name="Magill C."/>
            <person name="Michelmore R."/>
        </authorList>
    </citation>
    <scope>NUCLEOTIDE SEQUENCE [LARGE SCALE GENOMIC DNA]</scope>
    <source>
        <strain evidence="1">P6</strain>
    </source>
</reference>